<evidence type="ECO:0000256" key="2">
    <source>
        <dbReference type="ARBA" id="ARBA00022692"/>
    </source>
</evidence>
<keyword evidence="8" id="KW-0325">Glycoprotein</keyword>
<dbReference type="PANTHER" id="PTHR24416">
    <property type="entry name" value="TYROSINE-PROTEIN KINASE RECEPTOR"/>
    <property type="match status" value="1"/>
</dbReference>
<protein>
    <submittedName>
        <fullName evidence="15">Protein kinase domain-containing protein</fullName>
    </submittedName>
</protein>
<evidence type="ECO:0000259" key="14">
    <source>
        <dbReference type="PROSITE" id="PS50011"/>
    </source>
</evidence>
<dbReference type="SUPFAM" id="SSF56112">
    <property type="entry name" value="Protein kinase-like (PK-like)"/>
    <property type="match status" value="1"/>
</dbReference>
<dbReference type="InterPro" id="IPR000719">
    <property type="entry name" value="Prot_kinase_dom"/>
</dbReference>
<dbReference type="PANTHER" id="PTHR24416:SF349">
    <property type="entry name" value="TYROSINE-PROTEIN KINASE RYK"/>
    <property type="match status" value="1"/>
</dbReference>
<dbReference type="Reactome" id="R-CEL-8847993">
    <property type="pathway name" value="ERBB2 Activates PTK6 Signaling"/>
</dbReference>
<evidence type="ECO:0000256" key="3">
    <source>
        <dbReference type="ARBA" id="ARBA00022729"/>
    </source>
</evidence>
<dbReference type="FunCoup" id="A0A4V0IL59">
    <property type="interactions" value="4"/>
</dbReference>
<dbReference type="Gene3D" id="3.80.10.10">
    <property type="entry name" value="Ribonuclease Inhibitor"/>
    <property type="match status" value="1"/>
</dbReference>
<keyword evidence="3 13" id="KW-0732">Signal</keyword>
<dbReference type="SMART" id="SM00219">
    <property type="entry name" value="TyrKc"/>
    <property type="match status" value="1"/>
</dbReference>
<dbReference type="Proteomes" id="UP000001940">
    <property type="component" value="Chromosome X"/>
</dbReference>
<keyword evidence="6 12" id="KW-0472">Membrane</keyword>
<keyword evidence="16" id="KW-1185">Reference proteome</keyword>
<organism evidence="15 16">
    <name type="scientific">Caenorhabditis elegans</name>
    <dbReference type="NCBI Taxonomy" id="6239"/>
    <lineage>
        <taxon>Eukaryota</taxon>
        <taxon>Metazoa</taxon>
        <taxon>Ecdysozoa</taxon>
        <taxon>Nematoda</taxon>
        <taxon>Chromadorea</taxon>
        <taxon>Rhabditida</taxon>
        <taxon>Rhabditina</taxon>
        <taxon>Rhabditomorpha</taxon>
        <taxon>Rhabditoidea</taxon>
        <taxon>Rhabditidae</taxon>
        <taxon>Peloderinae</taxon>
        <taxon>Caenorhabditis</taxon>
    </lineage>
</organism>
<evidence type="ECO:0000256" key="8">
    <source>
        <dbReference type="ARBA" id="ARBA00023180"/>
    </source>
</evidence>
<dbReference type="PROSITE" id="PS00109">
    <property type="entry name" value="PROTEIN_KINASE_TYR"/>
    <property type="match status" value="1"/>
</dbReference>
<keyword evidence="15" id="KW-0808">Transferase</keyword>
<dbReference type="PaxDb" id="6239-D1073.1b"/>
<dbReference type="AlphaFoldDB" id="A0A4V0IL59"/>
<dbReference type="SMR" id="A0A4V0IL59"/>
<keyword evidence="4" id="KW-0130">Cell adhesion</keyword>
<dbReference type="Reactome" id="R-CEL-8849469">
    <property type="pathway name" value="PTK6 Regulates RTKs and Their Effectors AKT1 and DOK1"/>
</dbReference>
<comment type="subcellular location">
    <subcellularLocation>
        <location evidence="1">Cell membrane</location>
        <topology evidence="1">Single-pass membrane protein</topology>
    </subcellularLocation>
</comment>
<keyword evidence="7" id="KW-0675">Receptor</keyword>
<evidence type="ECO:0000256" key="5">
    <source>
        <dbReference type="ARBA" id="ARBA00022989"/>
    </source>
</evidence>
<evidence type="ECO:0000256" key="1">
    <source>
        <dbReference type="ARBA" id="ARBA00004162"/>
    </source>
</evidence>
<dbReference type="AGR" id="WB:WBGene00017039"/>
<reference evidence="15 16" key="1">
    <citation type="journal article" date="1998" name="Science">
        <title>Genome sequence of the nematode C. elegans: a platform for investigating biology.</title>
        <authorList>
            <consortium name="The C. elegans sequencing consortium"/>
            <person name="Sulson J.E."/>
            <person name="Waterston R."/>
        </authorList>
    </citation>
    <scope>NUCLEOTIDE SEQUENCE [LARGE SCALE GENOMIC DNA]</scope>
    <source>
        <strain evidence="15 16">Bristol N2</strain>
    </source>
</reference>
<evidence type="ECO:0000313" key="17">
    <source>
        <dbReference type="WormBase" id="D1073.1"/>
    </source>
</evidence>
<dbReference type="InterPro" id="IPR008266">
    <property type="entry name" value="Tyr_kinase_AS"/>
</dbReference>
<dbReference type="Reactome" id="R-CEL-8849468">
    <property type="pathway name" value="PTK6 Regulates Proteins Involved in RNA Processing"/>
</dbReference>
<dbReference type="Reactome" id="R-CEL-8849471">
    <property type="pathway name" value="PTK6 Regulates RHO GTPases, RAS GTPase and MAP kinases"/>
</dbReference>
<dbReference type="InterPro" id="IPR017441">
    <property type="entry name" value="Protein_kinase_ATP_BS"/>
</dbReference>
<sequence>MILRILLTLLILTYSPGVLTISQCVKATRDTVRCDDFIDFNGTAKVLVVGNCSSLQNIDEMLGFGPFHSVTNVTFDCVVTHFPWEFANIFPNIRHIHINKCNLTSLPWQSIWTETLKTVDFSSCPIQCSCQNQWMRAKEIFEKITEPKSLRKCAWNCDPGKMMFPGVIYSKNGDNVTVHVGFDDQVLNRTIDKPYFDWAFSKHPHKHEEIIAEKGADLMITNLKREDMGVIGVKCWHCLDFLVGKIELRANYPVKVAFVDKTRLDTDFLVVTGYPIDNISMAITKMQSNYSETNFVGREKDAIFFSSLVVRMEKRPLFYQKTYRVFTKDAAEGDHLSGDLRFEVCTNGSCDAIEKHVSHLGLINGTIDDFIIVEYPYKQEIQIVVFLIVICLLIVVSALAFYHRLKLQSFLREKILSFRKRISLAQELQTRRASQETEETLLRLEERSSLASDYTNMTLPFIDMGNIEIHEMLGKGHFGEVYLASWDYTGPRSVAVKSIRRVDMATEKEARVLQDLEHPNIVKLYGMTRNNFNLLLVFEHMNHGDLKTYLEQRAPVKSVYLQYPPPLVIDELKWIIKEITTGLVYLVEQSIVHRDLAARNCLVAGDSDLKATSHFERPPIRVKISDFGMSRRLYDHSEYYTMDHRGALPVRWLPPEAVQSHKFTYNSDIWSLGVTMWECMSYGRQPFDGLSNLEVSSFTLAGMRPLKPERCPQDMYDLMVKCWHMEPVKRITAKQILEDELFDKIREGLPYRAANEANSLVSSCMLNINRYKDVVAETSFTTDPLNSSEIEVNDVPTENGKVNGQTVEKAEYEKSESESDSGAVTFHGECSEDPLLCDRSIG</sequence>
<feature type="compositionally biased region" description="Basic and acidic residues" evidence="11">
    <location>
        <begin position="808"/>
        <end position="817"/>
    </location>
</feature>
<dbReference type="InterPro" id="IPR050122">
    <property type="entry name" value="RTK"/>
</dbReference>
<evidence type="ECO:0000256" key="6">
    <source>
        <dbReference type="ARBA" id="ARBA00023136"/>
    </source>
</evidence>
<comment type="catalytic activity">
    <reaction evidence="9">
        <text>L-tyrosyl-[protein] + ATP = O-phospho-L-tyrosyl-[protein] + ADP + H(+)</text>
        <dbReference type="Rhea" id="RHEA:10596"/>
        <dbReference type="Rhea" id="RHEA-COMP:10136"/>
        <dbReference type="Rhea" id="RHEA-COMP:20101"/>
        <dbReference type="ChEBI" id="CHEBI:15378"/>
        <dbReference type="ChEBI" id="CHEBI:30616"/>
        <dbReference type="ChEBI" id="CHEBI:46858"/>
        <dbReference type="ChEBI" id="CHEBI:61978"/>
        <dbReference type="ChEBI" id="CHEBI:456216"/>
        <dbReference type="EC" id="2.7.10.1"/>
    </reaction>
</comment>
<keyword evidence="15" id="KW-0418">Kinase</keyword>
<feature type="region of interest" description="Disordered" evidence="11">
    <location>
        <begin position="794"/>
        <end position="827"/>
    </location>
</feature>
<dbReference type="KEGG" id="cel:CELE_D1073.1"/>
<feature type="binding site" evidence="10">
    <location>
        <position position="497"/>
    </location>
    <ligand>
        <name>ATP</name>
        <dbReference type="ChEBI" id="CHEBI:30616"/>
    </ligand>
</feature>
<keyword evidence="10" id="KW-0067">ATP-binding</keyword>
<dbReference type="InterPro" id="IPR020635">
    <property type="entry name" value="Tyr_kinase_cat_dom"/>
</dbReference>
<keyword evidence="10" id="KW-0547">Nucleotide-binding</keyword>
<evidence type="ECO:0000256" key="11">
    <source>
        <dbReference type="SAM" id="MobiDB-lite"/>
    </source>
</evidence>
<dbReference type="GO" id="GO:0007155">
    <property type="term" value="P:cell adhesion"/>
    <property type="evidence" value="ECO:0007669"/>
    <property type="project" value="UniProtKB-KW"/>
</dbReference>
<feature type="signal peptide" evidence="13">
    <location>
        <begin position="1"/>
        <end position="20"/>
    </location>
</feature>
<keyword evidence="2 12" id="KW-0812">Transmembrane</keyword>
<dbReference type="GO" id="GO:0005886">
    <property type="term" value="C:plasma membrane"/>
    <property type="evidence" value="ECO:0000318"/>
    <property type="project" value="GO_Central"/>
</dbReference>
<dbReference type="GO" id="GO:0004713">
    <property type="term" value="F:protein tyrosine kinase activity"/>
    <property type="evidence" value="ECO:0000318"/>
    <property type="project" value="GO_Central"/>
</dbReference>
<feature type="domain" description="Protein kinase" evidence="14">
    <location>
        <begin position="467"/>
        <end position="742"/>
    </location>
</feature>
<dbReference type="InterPro" id="IPR032675">
    <property type="entry name" value="LRR_dom_sf"/>
</dbReference>
<dbReference type="EMBL" id="BX284606">
    <property type="protein sequence ID" value="VTW47454.1"/>
    <property type="molecule type" value="Genomic_DNA"/>
</dbReference>
<keyword evidence="5 12" id="KW-1133">Transmembrane helix</keyword>
<dbReference type="OrthoDB" id="3256376at2759"/>
<proteinExistence type="predicted"/>
<evidence type="ECO:0000256" key="13">
    <source>
        <dbReference type="SAM" id="SignalP"/>
    </source>
</evidence>
<feature type="chain" id="PRO_5020402495" evidence="13">
    <location>
        <begin position="21"/>
        <end position="842"/>
    </location>
</feature>
<evidence type="ECO:0000256" key="9">
    <source>
        <dbReference type="ARBA" id="ARBA00051243"/>
    </source>
</evidence>
<evidence type="ECO:0000256" key="7">
    <source>
        <dbReference type="ARBA" id="ARBA00023170"/>
    </source>
</evidence>
<dbReference type="GO" id="GO:0005524">
    <property type="term" value="F:ATP binding"/>
    <property type="evidence" value="ECO:0007669"/>
    <property type="project" value="UniProtKB-UniRule"/>
</dbReference>
<dbReference type="STRING" id="6239.D1073.1b.1"/>
<name>A0A4V0IL59_CAEEL</name>
<dbReference type="Pfam" id="PF07714">
    <property type="entry name" value="PK_Tyr_Ser-Thr"/>
    <property type="match status" value="1"/>
</dbReference>
<dbReference type="PROSITE" id="PS00107">
    <property type="entry name" value="PROTEIN_KINASE_ATP"/>
    <property type="match status" value="1"/>
</dbReference>
<dbReference type="GeneID" id="183575"/>
<dbReference type="WormBase" id="D1073.1">
    <property type="protein sequence ID" value="CE53483"/>
    <property type="gene ID" value="WBGene00017039"/>
    <property type="gene designation" value="trk-1"/>
</dbReference>
<dbReference type="Reactome" id="R-CEL-8849472">
    <property type="pathway name" value="PTK6 Down-Regulation"/>
</dbReference>
<dbReference type="InterPro" id="IPR001245">
    <property type="entry name" value="Ser-Thr/Tyr_kinase_cat_dom"/>
</dbReference>
<evidence type="ECO:0000256" key="10">
    <source>
        <dbReference type="PROSITE-ProRule" id="PRU10141"/>
    </source>
</evidence>
<evidence type="ECO:0000256" key="12">
    <source>
        <dbReference type="SAM" id="Phobius"/>
    </source>
</evidence>
<dbReference type="FunFam" id="3.80.10.10:FF:001354">
    <property type="entry name" value="TRK (Vertebrate neurotrophin receptor tyrosine kinase) homolog"/>
    <property type="match status" value="1"/>
</dbReference>
<dbReference type="PROSITE" id="PS50011">
    <property type="entry name" value="PROTEIN_KINASE_DOM"/>
    <property type="match status" value="1"/>
</dbReference>
<dbReference type="InterPro" id="IPR011009">
    <property type="entry name" value="Kinase-like_dom_sf"/>
</dbReference>
<dbReference type="CTD" id="183575"/>
<evidence type="ECO:0000313" key="15">
    <source>
        <dbReference type="EMBL" id="VTW47454.1"/>
    </source>
</evidence>
<accession>A0A4V0IL59</accession>
<dbReference type="SUPFAM" id="SSF52058">
    <property type="entry name" value="L domain-like"/>
    <property type="match status" value="1"/>
</dbReference>
<dbReference type="InParanoid" id="A0A4V0IL59"/>
<dbReference type="Gene3D" id="1.10.510.10">
    <property type="entry name" value="Transferase(Phosphotransferase) domain 1"/>
    <property type="match status" value="1"/>
</dbReference>
<dbReference type="GO" id="GO:0004714">
    <property type="term" value="F:transmembrane receptor protein tyrosine kinase activity"/>
    <property type="evidence" value="ECO:0007669"/>
    <property type="project" value="UniProtKB-EC"/>
</dbReference>
<gene>
    <name evidence="15 17" type="primary">trk-1</name>
    <name evidence="15" type="ORF">CELE_D1073.1</name>
    <name evidence="17" type="ORF">D1073.1</name>
</gene>
<evidence type="ECO:0000256" key="4">
    <source>
        <dbReference type="ARBA" id="ARBA00022889"/>
    </source>
</evidence>
<dbReference type="RefSeq" id="NP_001360632.1">
    <property type="nucleotide sequence ID" value="NM_001373402.5"/>
</dbReference>
<dbReference type="PRINTS" id="PR00109">
    <property type="entry name" value="TYRKINASE"/>
</dbReference>
<dbReference type="CDD" id="cd00192">
    <property type="entry name" value="PTKc"/>
    <property type="match status" value="1"/>
</dbReference>
<dbReference type="FunFam" id="1.10.510.10:FF:002710">
    <property type="entry name" value="TRK (Vertebrate neurotrophin receptor tyrosine kinase) homolog"/>
    <property type="match status" value="1"/>
</dbReference>
<feature type="transmembrane region" description="Helical" evidence="12">
    <location>
        <begin position="383"/>
        <end position="402"/>
    </location>
</feature>
<evidence type="ECO:0000313" key="16">
    <source>
        <dbReference type="Proteomes" id="UP000001940"/>
    </source>
</evidence>